<dbReference type="EMBL" id="GBHO01011319">
    <property type="protein sequence ID" value="JAG32285.1"/>
    <property type="molecule type" value="Transcribed_RNA"/>
</dbReference>
<dbReference type="InterPro" id="IPR006612">
    <property type="entry name" value="THAP_Znf"/>
</dbReference>
<dbReference type="GO" id="GO:0008270">
    <property type="term" value="F:zinc ion binding"/>
    <property type="evidence" value="ECO:0007669"/>
    <property type="project" value="UniProtKB-KW"/>
</dbReference>
<dbReference type="AlphaFoldDB" id="A0A0A9YRX4"/>
<dbReference type="GO" id="GO:0043565">
    <property type="term" value="F:sequence-specific DNA binding"/>
    <property type="evidence" value="ECO:0007669"/>
    <property type="project" value="InterPro"/>
</dbReference>
<dbReference type="EMBL" id="GDHC01010459">
    <property type="protein sequence ID" value="JAQ08170.1"/>
    <property type="molecule type" value="Transcribed_RNA"/>
</dbReference>
<reference evidence="8" key="3">
    <citation type="submission" date="2014-09" db="EMBL/GenBank/DDBJ databases">
        <authorList>
            <person name="Magalhaes I.L.F."/>
            <person name="Oliveira U."/>
            <person name="Santos F.R."/>
            <person name="Vidigal T.H.D.A."/>
            <person name="Brescovit A.D."/>
            <person name="Santos A.J."/>
        </authorList>
    </citation>
    <scope>NUCLEOTIDE SEQUENCE</scope>
</reference>
<dbReference type="InterPro" id="IPR026516">
    <property type="entry name" value="THAP1/10"/>
</dbReference>
<evidence type="ECO:0000313" key="7">
    <source>
        <dbReference type="EMBL" id="JAG32285.1"/>
    </source>
</evidence>
<evidence type="ECO:0000256" key="5">
    <source>
        <dbReference type="PROSITE-ProRule" id="PRU00309"/>
    </source>
</evidence>
<dbReference type="SMART" id="SM00692">
    <property type="entry name" value="DM3"/>
    <property type="match status" value="1"/>
</dbReference>
<keyword evidence="4 5" id="KW-0238">DNA-binding</keyword>
<proteinExistence type="predicted"/>
<protein>
    <submittedName>
        <fullName evidence="7">THAP domain-containing protein 2</fullName>
    </submittedName>
</protein>
<dbReference type="PANTHER" id="PTHR46600:SF11">
    <property type="entry name" value="THAP DOMAIN-CONTAINING PROTEIN 10"/>
    <property type="match status" value="1"/>
</dbReference>
<gene>
    <name evidence="7" type="primary">THAP2_10</name>
    <name evidence="7" type="ORF">CM83_30223</name>
    <name evidence="9" type="ORF">g.31006</name>
</gene>
<dbReference type="PANTHER" id="PTHR46600">
    <property type="entry name" value="THAP DOMAIN-CONTAINING"/>
    <property type="match status" value="1"/>
</dbReference>
<organism evidence="7">
    <name type="scientific">Lygus hesperus</name>
    <name type="common">Western plant bug</name>
    <dbReference type="NCBI Taxonomy" id="30085"/>
    <lineage>
        <taxon>Eukaryota</taxon>
        <taxon>Metazoa</taxon>
        <taxon>Ecdysozoa</taxon>
        <taxon>Arthropoda</taxon>
        <taxon>Hexapoda</taxon>
        <taxon>Insecta</taxon>
        <taxon>Pterygota</taxon>
        <taxon>Neoptera</taxon>
        <taxon>Paraneoptera</taxon>
        <taxon>Hemiptera</taxon>
        <taxon>Heteroptera</taxon>
        <taxon>Panheteroptera</taxon>
        <taxon>Cimicomorpha</taxon>
        <taxon>Miridae</taxon>
        <taxon>Mirini</taxon>
        <taxon>Lygus</taxon>
    </lineage>
</organism>
<evidence type="ECO:0000313" key="8">
    <source>
        <dbReference type="EMBL" id="JAG56543.1"/>
    </source>
</evidence>
<dbReference type="EMBL" id="GBRD01009278">
    <property type="protein sequence ID" value="JAG56543.1"/>
    <property type="molecule type" value="Transcribed_RNA"/>
</dbReference>
<keyword evidence="2 5" id="KW-0863">Zinc-finger</keyword>
<accession>A0A0A9YRX4</accession>
<evidence type="ECO:0000256" key="1">
    <source>
        <dbReference type="ARBA" id="ARBA00022723"/>
    </source>
</evidence>
<evidence type="ECO:0000313" key="9">
    <source>
        <dbReference type="EMBL" id="JAQ08170.1"/>
    </source>
</evidence>
<reference evidence="7" key="2">
    <citation type="submission" date="2014-07" db="EMBL/GenBank/DDBJ databases">
        <authorList>
            <person name="Hull J."/>
        </authorList>
    </citation>
    <scope>NUCLEOTIDE SEQUENCE</scope>
</reference>
<keyword evidence="3" id="KW-0862">Zinc</keyword>
<reference evidence="9" key="4">
    <citation type="journal article" date="2016" name="Gigascience">
        <title>De novo construction of an expanded transcriptome assembly for the western tarnished plant bug, Lygus hesperus.</title>
        <authorList>
            <person name="Tassone E.E."/>
            <person name="Geib S.M."/>
            <person name="Hall B."/>
            <person name="Fabrick J.A."/>
            <person name="Brent C.S."/>
            <person name="Hull J.J."/>
        </authorList>
    </citation>
    <scope>NUCLEOTIDE SEQUENCE</scope>
</reference>
<sequence length="254" mass="29524">MPTTCSIPGCRTNRSRSFANFSVFSFPKDSTRRTQWEWAIRQLYDPNYTFKEGHKICSRHFEDELIEKEHRAVRDDGSLLVLPRKALTLIDSAVPTLFDFLPDPLPEALLRRRLPIANLETLREEFDTKLREEIVGLNVNYNYELPAFSIFKVLINEDYEPQIIFSITLNEDLVATVRHSTAAETDVTQILGESCICDDWSKLRRLLRLLINDYPPEKKRKHDRIISEDDVLVLEVSDDGHIKLGEFRPDSDDD</sequence>
<evidence type="ECO:0000259" key="6">
    <source>
        <dbReference type="PROSITE" id="PS50950"/>
    </source>
</evidence>
<evidence type="ECO:0000256" key="3">
    <source>
        <dbReference type="ARBA" id="ARBA00022833"/>
    </source>
</evidence>
<name>A0A0A9YRX4_LYGHE</name>
<dbReference type="SUPFAM" id="SSF57716">
    <property type="entry name" value="Glucocorticoid receptor-like (DNA-binding domain)"/>
    <property type="match status" value="1"/>
</dbReference>
<evidence type="ECO:0000256" key="2">
    <source>
        <dbReference type="ARBA" id="ARBA00022771"/>
    </source>
</evidence>
<evidence type="ECO:0000256" key="4">
    <source>
        <dbReference type="ARBA" id="ARBA00023125"/>
    </source>
</evidence>
<dbReference type="Pfam" id="PF05485">
    <property type="entry name" value="THAP"/>
    <property type="match status" value="1"/>
</dbReference>
<feature type="domain" description="THAP-type" evidence="6">
    <location>
        <begin position="1"/>
        <end position="98"/>
    </location>
</feature>
<dbReference type="SMART" id="SM00980">
    <property type="entry name" value="THAP"/>
    <property type="match status" value="1"/>
</dbReference>
<reference evidence="7" key="1">
    <citation type="journal article" date="2014" name="PLoS ONE">
        <title>Transcriptome-Based Identification of ABC Transporters in the Western Tarnished Plant Bug Lygus hesperus.</title>
        <authorList>
            <person name="Hull J.J."/>
            <person name="Chaney K."/>
            <person name="Geib S.M."/>
            <person name="Fabrick J.A."/>
            <person name="Brent C.S."/>
            <person name="Walsh D."/>
            <person name="Lavine L.C."/>
        </authorList>
    </citation>
    <scope>NUCLEOTIDE SEQUENCE</scope>
</reference>
<dbReference type="InterPro" id="IPR038441">
    <property type="entry name" value="THAP_Znf_sf"/>
</dbReference>
<dbReference type="PROSITE" id="PS50950">
    <property type="entry name" value="ZF_THAP"/>
    <property type="match status" value="1"/>
</dbReference>
<keyword evidence="1" id="KW-0479">Metal-binding</keyword>
<dbReference type="Gene3D" id="6.20.210.20">
    <property type="entry name" value="THAP domain"/>
    <property type="match status" value="1"/>
</dbReference>